<dbReference type="OrthoDB" id="9803927at2"/>
<keyword evidence="1" id="KW-0732">Signal</keyword>
<dbReference type="InterPro" id="IPR008334">
    <property type="entry name" value="5'-Nucleotdase_C"/>
</dbReference>
<evidence type="ECO:0000313" key="3">
    <source>
        <dbReference type="EMBL" id="RKF19913.1"/>
    </source>
</evidence>
<dbReference type="GO" id="GO:0016787">
    <property type="term" value="F:hydrolase activity"/>
    <property type="evidence" value="ECO:0007669"/>
    <property type="project" value="InterPro"/>
</dbReference>
<dbReference type="SUPFAM" id="SSF56300">
    <property type="entry name" value="Metallo-dependent phosphatases"/>
    <property type="match status" value="1"/>
</dbReference>
<proteinExistence type="predicted"/>
<evidence type="ECO:0000259" key="2">
    <source>
        <dbReference type="Pfam" id="PF02872"/>
    </source>
</evidence>
<dbReference type="EMBL" id="RAQO01000004">
    <property type="protein sequence ID" value="RKF19913.1"/>
    <property type="molecule type" value="Genomic_DNA"/>
</dbReference>
<comment type="caution">
    <text evidence="3">The sequence shown here is derived from an EMBL/GenBank/DDBJ whole genome shotgun (WGS) entry which is preliminary data.</text>
</comment>
<accession>A0A420EGV6</accession>
<dbReference type="Proteomes" id="UP000286482">
    <property type="component" value="Unassembled WGS sequence"/>
</dbReference>
<dbReference type="Gene3D" id="3.60.21.10">
    <property type="match status" value="1"/>
</dbReference>
<dbReference type="PANTHER" id="PTHR11575">
    <property type="entry name" value="5'-NUCLEOTIDASE-RELATED"/>
    <property type="match status" value="1"/>
</dbReference>
<gene>
    <name evidence="3" type="ORF">DBZ36_05490</name>
</gene>
<dbReference type="SUPFAM" id="SSF55816">
    <property type="entry name" value="5'-nucleotidase (syn. UDP-sugar hydrolase), C-terminal domain"/>
    <property type="match status" value="1"/>
</dbReference>
<organism evidence="3 4">
    <name type="scientific">Alginatibacterium sediminis</name>
    <dbReference type="NCBI Taxonomy" id="2164068"/>
    <lineage>
        <taxon>Bacteria</taxon>
        <taxon>Pseudomonadati</taxon>
        <taxon>Pseudomonadota</taxon>
        <taxon>Gammaproteobacteria</taxon>
        <taxon>Alteromonadales</taxon>
        <taxon>Alteromonadaceae</taxon>
        <taxon>Alginatibacterium</taxon>
    </lineage>
</organism>
<feature type="chain" id="PRO_5019230858" evidence="1">
    <location>
        <begin position="22"/>
        <end position="488"/>
    </location>
</feature>
<dbReference type="GO" id="GO:0009166">
    <property type="term" value="P:nucleotide catabolic process"/>
    <property type="evidence" value="ECO:0007669"/>
    <property type="project" value="InterPro"/>
</dbReference>
<name>A0A420EGV6_9ALTE</name>
<dbReference type="InterPro" id="IPR006179">
    <property type="entry name" value="5_nucleotidase/apyrase"/>
</dbReference>
<evidence type="ECO:0000313" key="4">
    <source>
        <dbReference type="Proteomes" id="UP000286482"/>
    </source>
</evidence>
<dbReference type="RefSeq" id="WP_120353917.1">
    <property type="nucleotide sequence ID" value="NZ_RAQO01000004.1"/>
</dbReference>
<dbReference type="InterPro" id="IPR036907">
    <property type="entry name" value="5'-Nucleotdase_C_sf"/>
</dbReference>
<dbReference type="InterPro" id="IPR029052">
    <property type="entry name" value="Metallo-depent_PP-like"/>
</dbReference>
<sequence>MKLTYLLFACCMTLPSLNAVAAKLQIVFTSNIPNIIDDDDKVGITQLAGFYENLEKRNPQGVLFLHGGDSLFPNALSNYDQGAHMIDVLNHLPISLMFANQSEFSLGVDNLSLRAYEASFPLILSNIVDTRTWDSIEGIQPSYILSANNIDVGVFSLVDSSITSNYVIPNVTLLDLQNSIDDSAESLKEQGADFIVLMSEEDLLVKLEGVDLSEIDLLLLANSGEDYVDLNAKPVRVKSGGQDGEVALISIDTQHNIEATIQSYASSQSSLQLELVIQAYVNRIDSFLSQYLYTTTQEISTKREDSRVKETVFGNLVADAIRAYLSADIAIVNSGSIRGERIYPKGSQISRLDIRQELPFGSAVYAIELTPQELKKVLEHSLSGLPQAKGQFLQVSGINIEYDSQLPAGKRIISLKRNGQALTQNTYSLAVSEYLLKGGDGYAMIANKKPMSNQHYSRLTWEIVSEYLLANENLVSADIGKRLIDLSQ</sequence>
<evidence type="ECO:0000256" key="1">
    <source>
        <dbReference type="SAM" id="SignalP"/>
    </source>
</evidence>
<keyword evidence="4" id="KW-1185">Reference proteome</keyword>
<feature type="signal peptide" evidence="1">
    <location>
        <begin position="1"/>
        <end position="21"/>
    </location>
</feature>
<protein>
    <submittedName>
        <fullName evidence="3">Bifunctional metallophosphatase/5'-nucleotidase</fullName>
    </submittedName>
</protein>
<reference evidence="3 4" key="1">
    <citation type="submission" date="2018-09" db="EMBL/GenBank/DDBJ databases">
        <authorList>
            <person name="Wang Z."/>
        </authorList>
    </citation>
    <scope>NUCLEOTIDE SEQUENCE [LARGE SCALE GENOMIC DNA]</scope>
    <source>
        <strain evidence="3 4">ALS 81</strain>
    </source>
</reference>
<dbReference type="Pfam" id="PF02872">
    <property type="entry name" value="5_nucleotid_C"/>
    <property type="match status" value="1"/>
</dbReference>
<dbReference type="AlphaFoldDB" id="A0A420EGV6"/>
<dbReference type="Gene3D" id="3.90.780.10">
    <property type="entry name" value="5'-Nucleotidase, C-terminal domain"/>
    <property type="match status" value="1"/>
</dbReference>
<dbReference type="PANTHER" id="PTHR11575:SF24">
    <property type="entry name" value="5'-NUCLEOTIDASE"/>
    <property type="match status" value="1"/>
</dbReference>
<feature type="domain" description="5'-Nucleotidase C-terminal" evidence="2">
    <location>
        <begin position="295"/>
        <end position="446"/>
    </location>
</feature>